<dbReference type="Pfam" id="PF08631">
    <property type="entry name" value="SPO22"/>
    <property type="match status" value="1"/>
</dbReference>
<name>A0A9X0BCK4_9EURO</name>
<dbReference type="OrthoDB" id="65716at2759"/>
<evidence type="ECO:0000256" key="1">
    <source>
        <dbReference type="ARBA" id="ARBA00023254"/>
    </source>
</evidence>
<protein>
    <recommendedName>
        <fullName evidence="4">Protein ZIP4 homolog</fullName>
    </recommendedName>
</protein>
<keyword evidence="1" id="KW-0469">Meiosis</keyword>
<reference evidence="2" key="1">
    <citation type="submission" date="2022-12" db="EMBL/GenBank/DDBJ databases">
        <authorList>
            <person name="Petersen C."/>
        </authorList>
    </citation>
    <scope>NUCLEOTIDE SEQUENCE</scope>
    <source>
        <strain evidence="2">IBT 29677</strain>
    </source>
</reference>
<evidence type="ECO:0000313" key="3">
    <source>
        <dbReference type="Proteomes" id="UP001147747"/>
    </source>
</evidence>
<accession>A0A9X0BCK4</accession>
<dbReference type="PANTHER" id="PTHR40375">
    <property type="entry name" value="SPORULATION-SPECIFIC PROTEIN 22"/>
    <property type="match status" value="1"/>
</dbReference>
<dbReference type="InterPro" id="IPR013940">
    <property type="entry name" value="Spo22/ZIP4/TEX11"/>
</dbReference>
<evidence type="ECO:0000313" key="2">
    <source>
        <dbReference type="EMBL" id="KAJ5407758.1"/>
    </source>
</evidence>
<dbReference type="PANTHER" id="PTHR40375:SF2">
    <property type="entry name" value="SPORULATION-SPECIFIC PROTEIN 22"/>
    <property type="match status" value="1"/>
</dbReference>
<gene>
    <name evidence="2" type="ORF">N7509_001641</name>
</gene>
<dbReference type="GO" id="GO:0090173">
    <property type="term" value="P:regulation of synaptonemal complex assembly"/>
    <property type="evidence" value="ECO:0007669"/>
    <property type="project" value="InterPro"/>
</dbReference>
<evidence type="ECO:0008006" key="4">
    <source>
        <dbReference type="Google" id="ProtNLM"/>
    </source>
</evidence>
<dbReference type="GO" id="GO:0051321">
    <property type="term" value="P:meiotic cell cycle"/>
    <property type="evidence" value="ECO:0007669"/>
    <property type="project" value="UniProtKB-KW"/>
</dbReference>
<keyword evidence="3" id="KW-1185">Reference proteome</keyword>
<comment type="caution">
    <text evidence="2">The sequence shown here is derived from an EMBL/GenBank/DDBJ whole genome shotgun (WGS) entry which is preliminary data.</text>
</comment>
<dbReference type="GeneID" id="81365258"/>
<dbReference type="RefSeq" id="XP_056492073.1">
    <property type="nucleotide sequence ID" value="XM_056626278.1"/>
</dbReference>
<dbReference type="Proteomes" id="UP001147747">
    <property type="component" value="Unassembled WGS sequence"/>
</dbReference>
<organism evidence="2 3">
    <name type="scientific">Penicillium cosmopolitanum</name>
    <dbReference type="NCBI Taxonomy" id="1131564"/>
    <lineage>
        <taxon>Eukaryota</taxon>
        <taxon>Fungi</taxon>
        <taxon>Dikarya</taxon>
        <taxon>Ascomycota</taxon>
        <taxon>Pezizomycotina</taxon>
        <taxon>Eurotiomycetes</taxon>
        <taxon>Eurotiomycetidae</taxon>
        <taxon>Eurotiales</taxon>
        <taxon>Aspergillaceae</taxon>
        <taxon>Penicillium</taxon>
    </lineage>
</organism>
<reference evidence="2" key="2">
    <citation type="journal article" date="2023" name="IMA Fungus">
        <title>Comparative genomic study of the Penicillium genus elucidates a diverse pangenome and 15 lateral gene transfer events.</title>
        <authorList>
            <person name="Petersen C."/>
            <person name="Sorensen T."/>
            <person name="Nielsen M.R."/>
            <person name="Sondergaard T.E."/>
            <person name="Sorensen J.L."/>
            <person name="Fitzpatrick D.A."/>
            <person name="Frisvad J.C."/>
            <person name="Nielsen K.L."/>
        </authorList>
    </citation>
    <scope>NUCLEOTIDE SEQUENCE</scope>
    <source>
        <strain evidence="2">IBT 29677</strain>
    </source>
</reference>
<dbReference type="AlphaFoldDB" id="A0A9X0BCK4"/>
<dbReference type="EMBL" id="JAPZBU010000004">
    <property type="protein sequence ID" value="KAJ5407758.1"/>
    <property type="molecule type" value="Genomic_DNA"/>
</dbReference>
<dbReference type="InterPro" id="IPR039057">
    <property type="entry name" value="Spo22/ZIP4"/>
</dbReference>
<sequence>MASQPSLPSVHAAISARSSMDADLLDSALKILETTAQRLNSLKSSTLSIDQDQLDDIATEYYMLRVRLEFLKCRPDIADHLFAKAPLANRLGNRDLVIETCYNAGIGALVTDPNVATMWLQRAVEQVELSIAKNETTSGDIGIWNIRCRATLVRAYLATKNVTRRKDIEKEMENLKRSNSDALSVLVLEIEVIRQNETPDCQRLLEVLKSIMKCPGLTGQGWELVSNFARALWDLNPDIATEAFHSMLSNVPSEKTEFLRRTFLRLVSLSNSLAKNSHTCIHAVRKGAQILGSRPDVELGEDIVQAVVMLIWKRIEAEVAISSFDIAEQWCLQILENNILDRLSDYNRLAVLKKYTIVALGCSGEYKADKVNNAIEMMIQIPGGNTDEHVFFLQFRHHLRKNRCGRISKAFLEALLEIYEELISDSEDLLYLCTWEASLGCMPEAVIQCLDLVFQNAFEGRLSEFDHMLALTILFREFRRGHYCKEYVNMTIDIFERLAGKNTWDENPDEDLALLFQPSEVEWMVSNGFDLAIHLFESKVDFVMIYCFVDDMLGVLLSHHEADIWPPDEVTYDLSSNVAKIIVYIHYLESAIRIRRFNASTEKDVKEQMYDHLPGIVRRTFGGFLDDSTRLPESLADLIQWSTIGVFQYSRDVGCLLRKGILSLILLDEQSIPKQRRLEIVLALIEFYYESDSSCPSLRKYLPRWLRIYYDLCFSDEADDQVFDPEEFDMDGEYPMLDKDCLHLAECVLNQVLCLMEDEEYLKGHTHQASHLVTDSETGDVKSTPCEQHTYPDDELEYLAVRAFNQALDYFAEGKDEDCKRWASKSIRLAEGMGDQKGASLAEDFRGRLKTCLS</sequence>
<proteinExistence type="predicted"/>